<dbReference type="OrthoDB" id="35747at2157"/>
<accession>K0IKE0</accession>
<evidence type="ECO:0000313" key="1">
    <source>
        <dbReference type="EMBL" id="AFU59698.1"/>
    </source>
</evidence>
<dbReference type="KEGG" id="nga:Ngar_c27770"/>
<name>K0IKE0_NITGG</name>
<dbReference type="AlphaFoldDB" id="K0IKE0"/>
<dbReference type="InterPro" id="IPR002763">
    <property type="entry name" value="DUF72"/>
</dbReference>
<gene>
    <name evidence="1" type="ordered locus">Ngar_c27770</name>
</gene>
<proteinExistence type="predicted"/>
<evidence type="ECO:0000313" key="2">
    <source>
        <dbReference type="Proteomes" id="UP000008037"/>
    </source>
</evidence>
<dbReference type="PANTHER" id="PTHR30348">
    <property type="entry name" value="UNCHARACTERIZED PROTEIN YECE"/>
    <property type="match status" value="1"/>
</dbReference>
<dbReference type="RefSeq" id="WP_015020233.1">
    <property type="nucleotide sequence ID" value="NC_018719.1"/>
</dbReference>
<dbReference type="PATRIC" id="fig|1237085.11.peg.2749"/>
<organism evidence="1 2">
    <name type="scientific">Nitrososphaera gargensis (strain Ga9.2)</name>
    <dbReference type="NCBI Taxonomy" id="1237085"/>
    <lineage>
        <taxon>Archaea</taxon>
        <taxon>Nitrososphaerota</taxon>
        <taxon>Nitrososphaeria</taxon>
        <taxon>Nitrososphaerales</taxon>
        <taxon>Nitrososphaeraceae</taxon>
        <taxon>Nitrososphaera</taxon>
    </lineage>
</organism>
<keyword evidence="2" id="KW-1185">Reference proteome</keyword>
<evidence type="ECO:0008006" key="3">
    <source>
        <dbReference type="Google" id="ProtNLM"/>
    </source>
</evidence>
<dbReference type="Gene3D" id="3.20.20.410">
    <property type="entry name" value="Protein of unknown function UPF0759"/>
    <property type="match status" value="1"/>
</dbReference>
<reference evidence="1 2" key="1">
    <citation type="journal article" date="2012" name="Environ. Microbiol.">
        <title>The genome of the ammonia-oxidizing Candidatus Nitrososphaera gargensis: insights into metabolic versatility and environmental adaptations.</title>
        <authorList>
            <person name="Spang A."/>
            <person name="Poehlein A."/>
            <person name="Offre P."/>
            <person name="Zumbragel S."/>
            <person name="Haider S."/>
            <person name="Rychlik N."/>
            <person name="Nowka B."/>
            <person name="Schmeisser C."/>
            <person name="Lebedeva E.V."/>
            <person name="Rattei T."/>
            <person name="Bohm C."/>
            <person name="Schmid M."/>
            <person name="Galushko A."/>
            <person name="Hatzenpichler R."/>
            <person name="Weinmaier T."/>
            <person name="Daniel R."/>
            <person name="Schleper C."/>
            <person name="Spieck E."/>
            <person name="Streit W."/>
            <person name="Wagner M."/>
        </authorList>
    </citation>
    <scope>NUCLEOTIDE SEQUENCE [LARGE SCALE GENOMIC DNA]</scope>
    <source>
        <strain evidence="2">Ga9.2</strain>
    </source>
</reference>
<dbReference type="PANTHER" id="PTHR30348:SF4">
    <property type="entry name" value="DUF72 DOMAIN-CONTAINING PROTEIN"/>
    <property type="match status" value="1"/>
</dbReference>
<dbReference type="Proteomes" id="UP000008037">
    <property type="component" value="Chromosome"/>
</dbReference>
<dbReference type="InterPro" id="IPR036520">
    <property type="entry name" value="UPF0759_sf"/>
</dbReference>
<sequence>MQLYIGCSGWSYSAWLGHFYPKGLEGAKYLEYYSMVFDYVEIDSSFYRIPSQLTVSRWEKVTPDDFRFTAKFPKSMTHDMRLGEGIESDLEYFYKAMTPLAGKLGCLLLQLPPSMTMKEGLKKLQSLPFDKRFRYAIEPRHESWFDEEVYSFLKKNELCLAWTQQDKIQTPSCNNRFHLPSIHW</sequence>
<dbReference type="InParanoid" id="K0IKE0"/>
<dbReference type="HOGENOM" id="CLU_046519_3_1_2"/>
<dbReference type="BioCyc" id="CNIT1237085:G1324-2777-MONOMER"/>
<dbReference type="GeneID" id="13794796"/>
<protein>
    <recommendedName>
        <fullName evidence="3">DUF72 domain-containing protein</fullName>
    </recommendedName>
</protein>
<dbReference type="EMBL" id="CP002408">
    <property type="protein sequence ID" value="AFU59698.1"/>
    <property type="molecule type" value="Genomic_DNA"/>
</dbReference>
<dbReference type="SUPFAM" id="SSF117396">
    <property type="entry name" value="TM1631-like"/>
    <property type="match status" value="1"/>
</dbReference>
<dbReference type="Pfam" id="PF01904">
    <property type="entry name" value="DUF72"/>
    <property type="match status" value="1"/>
</dbReference>